<keyword evidence="10" id="KW-1185">Reference proteome</keyword>
<keyword evidence="2" id="KW-0902">Two-component regulatory system</keyword>
<dbReference type="InterPro" id="IPR039420">
    <property type="entry name" value="WalR-like"/>
</dbReference>
<dbReference type="Pfam" id="PF00072">
    <property type="entry name" value="Response_reg"/>
    <property type="match status" value="1"/>
</dbReference>
<dbReference type="Gene3D" id="6.10.250.690">
    <property type="match status" value="1"/>
</dbReference>
<dbReference type="Gene3D" id="3.30.70.270">
    <property type="match status" value="1"/>
</dbReference>
<dbReference type="PANTHER" id="PTHR48111">
    <property type="entry name" value="REGULATOR OF RPOS"/>
    <property type="match status" value="1"/>
</dbReference>
<evidence type="ECO:0000256" key="2">
    <source>
        <dbReference type="ARBA" id="ARBA00023012"/>
    </source>
</evidence>
<evidence type="ECO:0000313" key="9">
    <source>
        <dbReference type="EMBL" id="QSB16985.1"/>
    </source>
</evidence>
<reference evidence="9" key="1">
    <citation type="submission" date="2021-02" db="EMBL/GenBank/DDBJ databases">
        <title>Natrosporangium hydrolyticum gen. nov., sp. nov, a haloalkaliphilic actinobacterium from a soda solonchak soil.</title>
        <authorList>
            <person name="Sorokin D.Y."/>
            <person name="Khijniak T.V."/>
            <person name="Zakharycheva A.P."/>
            <person name="Boueva O.V."/>
            <person name="Ariskina E.V."/>
            <person name="Hahnke R.L."/>
            <person name="Bunk B."/>
            <person name="Sproer C."/>
            <person name="Schumann P."/>
            <person name="Evtushenko L.I."/>
            <person name="Kublanov I.V."/>
        </authorList>
    </citation>
    <scope>NUCLEOTIDE SEQUENCE</scope>
    <source>
        <strain evidence="9">DSM 106523</strain>
    </source>
</reference>
<accession>A0A895YLZ4</accession>
<dbReference type="FunFam" id="3.40.50.2300:FF:000001">
    <property type="entry name" value="DNA-binding response regulator PhoB"/>
    <property type="match status" value="1"/>
</dbReference>
<feature type="modified residue" description="4-aspartylphosphate" evidence="6">
    <location>
        <position position="67"/>
    </location>
</feature>
<protein>
    <submittedName>
        <fullName evidence="9">Response regulator</fullName>
    </submittedName>
</protein>
<dbReference type="SMART" id="SM00448">
    <property type="entry name" value="REC"/>
    <property type="match status" value="1"/>
</dbReference>
<dbReference type="GO" id="GO:0000156">
    <property type="term" value="F:phosphorelay response regulator activity"/>
    <property type="evidence" value="ECO:0007669"/>
    <property type="project" value="TreeGrafter"/>
</dbReference>
<dbReference type="NCBIfam" id="TIGR00254">
    <property type="entry name" value="GGDEF"/>
    <property type="match status" value="1"/>
</dbReference>
<dbReference type="InterPro" id="IPR043128">
    <property type="entry name" value="Rev_trsase/Diguanyl_cyclase"/>
</dbReference>
<evidence type="ECO:0000256" key="6">
    <source>
        <dbReference type="PROSITE-ProRule" id="PRU00169"/>
    </source>
</evidence>
<dbReference type="SUPFAM" id="SSF52172">
    <property type="entry name" value="CheY-like"/>
    <property type="match status" value="1"/>
</dbReference>
<keyword evidence="1 6" id="KW-0597">Phosphoprotein</keyword>
<evidence type="ECO:0000256" key="3">
    <source>
        <dbReference type="ARBA" id="ARBA00023015"/>
    </source>
</evidence>
<feature type="domain" description="Response regulatory" evidence="7">
    <location>
        <begin position="18"/>
        <end position="134"/>
    </location>
</feature>
<dbReference type="InterPro" id="IPR001789">
    <property type="entry name" value="Sig_transdc_resp-reg_receiver"/>
</dbReference>
<organism evidence="9 10">
    <name type="scientific">Natronosporangium hydrolyticum</name>
    <dbReference type="NCBI Taxonomy" id="2811111"/>
    <lineage>
        <taxon>Bacteria</taxon>
        <taxon>Bacillati</taxon>
        <taxon>Actinomycetota</taxon>
        <taxon>Actinomycetes</taxon>
        <taxon>Micromonosporales</taxon>
        <taxon>Micromonosporaceae</taxon>
        <taxon>Natronosporangium</taxon>
    </lineage>
</organism>
<feature type="domain" description="GGDEF" evidence="8">
    <location>
        <begin position="167"/>
        <end position="321"/>
    </location>
</feature>
<evidence type="ECO:0000259" key="8">
    <source>
        <dbReference type="PROSITE" id="PS50887"/>
    </source>
</evidence>
<sequence>MTDQPEHLADQPPPPAEVILVADDDRDIARFVEVNFQLEGFQVLVAHDGEQALVLARQHRPDLALVDVRMPGIDGLELTRRLRSDPRTSALPIIMLTAKGLTVDKVVGLTAGADDYVVKPFDNAELVARVRSMLRRAQEFREVSPLTGLPGNTRILRELSDRVRSGTDFAVCYIDIDRFKSVNDAYGFGRGDEFIAVLARCLHQAVAEQAEPPAFLGHVGGDDFVIVCLPDQVRPITSQAVEDFEKAADDIYDPEDADRGYLEIVDRRGNIQRPNLVSISVGVALSTARKFSDPREVITVATEMKNVAKKEAGSFVAYDRRRSR</sequence>
<evidence type="ECO:0000256" key="4">
    <source>
        <dbReference type="ARBA" id="ARBA00023125"/>
    </source>
</evidence>
<dbReference type="InterPro" id="IPR011006">
    <property type="entry name" value="CheY-like_superfamily"/>
</dbReference>
<dbReference type="PROSITE" id="PS50887">
    <property type="entry name" value="GGDEF"/>
    <property type="match status" value="1"/>
</dbReference>
<dbReference type="Pfam" id="PF00990">
    <property type="entry name" value="GGDEF"/>
    <property type="match status" value="1"/>
</dbReference>
<dbReference type="GO" id="GO:0000976">
    <property type="term" value="F:transcription cis-regulatory region binding"/>
    <property type="evidence" value="ECO:0007669"/>
    <property type="project" value="TreeGrafter"/>
</dbReference>
<evidence type="ECO:0000256" key="5">
    <source>
        <dbReference type="ARBA" id="ARBA00023163"/>
    </source>
</evidence>
<dbReference type="EMBL" id="CP070499">
    <property type="protein sequence ID" value="QSB16985.1"/>
    <property type="molecule type" value="Genomic_DNA"/>
</dbReference>
<dbReference type="InterPro" id="IPR029787">
    <property type="entry name" value="Nucleotide_cyclase"/>
</dbReference>
<dbReference type="SUPFAM" id="SSF55073">
    <property type="entry name" value="Nucleotide cyclase"/>
    <property type="match status" value="1"/>
</dbReference>
<dbReference type="AlphaFoldDB" id="A0A895YLZ4"/>
<keyword evidence="3" id="KW-0805">Transcription regulation</keyword>
<evidence type="ECO:0000256" key="1">
    <source>
        <dbReference type="ARBA" id="ARBA00022553"/>
    </source>
</evidence>
<dbReference type="Gene3D" id="3.40.50.2300">
    <property type="match status" value="1"/>
</dbReference>
<dbReference type="GO" id="GO:0005829">
    <property type="term" value="C:cytosol"/>
    <property type="evidence" value="ECO:0007669"/>
    <property type="project" value="TreeGrafter"/>
</dbReference>
<keyword evidence="5" id="KW-0804">Transcription</keyword>
<dbReference type="KEGG" id="nhy:JQS43_12360"/>
<dbReference type="InterPro" id="IPR000160">
    <property type="entry name" value="GGDEF_dom"/>
</dbReference>
<evidence type="ECO:0000313" key="10">
    <source>
        <dbReference type="Proteomes" id="UP000662857"/>
    </source>
</evidence>
<keyword evidence="4" id="KW-0238">DNA-binding</keyword>
<dbReference type="GO" id="GO:0006355">
    <property type="term" value="P:regulation of DNA-templated transcription"/>
    <property type="evidence" value="ECO:0007669"/>
    <property type="project" value="TreeGrafter"/>
</dbReference>
<name>A0A895YLZ4_9ACTN</name>
<dbReference type="Proteomes" id="UP000662857">
    <property type="component" value="Chromosome"/>
</dbReference>
<dbReference type="CDD" id="cd01949">
    <property type="entry name" value="GGDEF"/>
    <property type="match status" value="1"/>
</dbReference>
<dbReference type="PROSITE" id="PS50110">
    <property type="entry name" value="RESPONSE_REGULATORY"/>
    <property type="match status" value="1"/>
</dbReference>
<evidence type="ECO:0000259" key="7">
    <source>
        <dbReference type="PROSITE" id="PS50110"/>
    </source>
</evidence>
<gene>
    <name evidence="9" type="ORF">JQS43_12360</name>
</gene>
<dbReference type="PANTHER" id="PTHR48111:SF4">
    <property type="entry name" value="DNA-BINDING DUAL TRANSCRIPTIONAL REGULATOR OMPR"/>
    <property type="match status" value="1"/>
</dbReference>
<dbReference type="GO" id="GO:0032993">
    <property type="term" value="C:protein-DNA complex"/>
    <property type="evidence" value="ECO:0007669"/>
    <property type="project" value="TreeGrafter"/>
</dbReference>
<dbReference type="RefSeq" id="WP_239679231.1">
    <property type="nucleotide sequence ID" value="NZ_CP070499.1"/>
</dbReference>
<proteinExistence type="predicted"/>
<dbReference type="SMART" id="SM00267">
    <property type="entry name" value="GGDEF"/>
    <property type="match status" value="1"/>
</dbReference>